<keyword evidence="2" id="KW-0472">Membrane</keyword>
<dbReference type="EMBL" id="ANNX02000051">
    <property type="protein sequence ID" value="KYC35518.1"/>
    <property type="molecule type" value="Genomic_DNA"/>
</dbReference>
<evidence type="ECO:0000256" key="2">
    <source>
        <dbReference type="SAM" id="Phobius"/>
    </source>
</evidence>
<organism evidence="4 5">
    <name type="scientific">Scytonema hofmannii PCC 7110</name>
    <dbReference type="NCBI Taxonomy" id="128403"/>
    <lineage>
        <taxon>Bacteria</taxon>
        <taxon>Bacillati</taxon>
        <taxon>Cyanobacteriota</taxon>
        <taxon>Cyanophyceae</taxon>
        <taxon>Nostocales</taxon>
        <taxon>Scytonemataceae</taxon>
        <taxon>Scytonema</taxon>
    </lineage>
</organism>
<comment type="caution">
    <text evidence="4">The sequence shown here is derived from an EMBL/GenBank/DDBJ whole genome shotgun (WGS) entry which is preliminary data.</text>
</comment>
<dbReference type="Gene3D" id="1.10.10.1770">
    <property type="entry name" value="Gun4-like"/>
    <property type="match status" value="1"/>
</dbReference>
<evidence type="ECO:0000259" key="3">
    <source>
        <dbReference type="Pfam" id="PF05419"/>
    </source>
</evidence>
<dbReference type="CDD" id="cd16383">
    <property type="entry name" value="GUN4"/>
    <property type="match status" value="1"/>
</dbReference>
<dbReference type="OrthoDB" id="517111at2"/>
<feature type="domain" description="GUN4-like" evidence="3">
    <location>
        <begin position="367"/>
        <end position="506"/>
    </location>
</feature>
<accession>A0A139WSV7</accession>
<feature type="coiled-coil region" evidence="1">
    <location>
        <begin position="36"/>
        <end position="175"/>
    </location>
</feature>
<name>A0A139WSV7_9CYAN</name>
<keyword evidence="1" id="KW-0175">Coiled coil</keyword>
<evidence type="ECO:0000313" key="4">
    <source>
        <dbReference type="EMBL" id="KYC35518.1"/>
    </source>
</evidence>
<proteinExistence type="predicted"/>
<dbReference type="Proteomes" id="UP000076925">
    <property type="component" value="Unassembled WGS sequence"/>
</dbReference>
<dbReference type="GO" id="GO:0046906">
    <property type="term" value="F:tetrapyrrole binding"/>
    <property type="evidence" value="ECO:0007669"/>
    <property type="project" value="TreeGrafter"/>
</dbReference>
<dbReference type="Gene3D" id="1.25.40.620">
    <property type="match status" value="1"/>
</dbReference>
<evidence type="ECO:0000256" key="1">
    <source>
        <dbReference type="SAM" id="Coils"/>
    </source>
</evidence>
<dbReference type="PANTHER" id="PTHR34800">
    <property type="entry name" value="TETRAPYRROLE-BINDING PROTEIN, CHLOROPLASTIC"/>
    <property type="match status" value="1"/>
</dbReference>
<dbReference type="AlphaFoldDB" id="A0A139WSV7"/>
<dbReference type="PANTHER" id="PTHR34800:SF1">
    <property type="entry name" value="TETRAPYRROLE-BINDING PROTEIN, CHLOROPLASTIC"/>
    <property type="match status" value="1"/>
</dbReference>
<reference evidence="4 5" key="1">
    <citation type="journal article" date="2013" name="Genome Biol. Evol.">
        <title>Genomes of Stigonematalean cyanobacteria (subsection V) and the evolution of oxygenic photosynthesis from prokaryotes to plastids.</title>
        <authorList>
            <person name="Dagan T."/>
            <person name="Roettger M."/>
            <person name="Stucken K."/>
            <person name="Landan G."/>
            <person name="Koch R."/>
            <person name="Major P."/>
            <person name="Gould S.B."/>
            <person name="Goremykin V.V."/>
            <person name="Rippka R."/>
            <person name="Tandeau de Marsac N."/>
            <person name="Gugger M."/>
            <person name="Lockhart P.J."/>
            <person name="Allen J.F."/>
            <person name="Brune I."/>
            <person name="Maus I."/>
            <person name="Puhler A."/>
            <person name="Martin W.F."/>
        </authorList>
    </citation>
    <scope>NUCLEOTIDE SEQUENCE [LARGE SCALE GENOMIC DNA]</scope>
    <source>
        <strain evidence="4 5">PCC 7110</strain>
    </source>
</reference>
<dbReference type="SUPFAM" id="SSF140869">
    <property type="entry name" value="GUN4-like"/>
    <property type="match status" value="1"/>
</dbReference>
<dbReference type="Pfam" id="PF05419">
    <property type="entry name" value="GUN4"/>
    <property type="match status" value="1"/>
</dbReference>
<evidence type="ECO:0000313" key="5">
    <source>
        <dbReference type="Proteomes" id="UP000076925"/>
    </source>
</evidence>
<dbReference type="RefSeq" id="WP_017748938.1">
    <property type="nucleotide sequence ID" value="NZ_KQ976354.1"/>
</dbReference>
<dbReference type="InterPro" id="IPR037215">
    <property type="entry name" value="GUN4-like_sf"/>
</dbReference>
<gene>
    <name evidence="4" type="ORF">WA1_06745</name>
</gene>
<dbReference type="InterPro" id="IPR008629">
    <property type="entry name" value="GUN4-like"/>
</dbReference>
<protein>
    <recommendedName>
        <fullName evidence="3">GUN4-like domain-containing protein</fullName>
    </recommendedName>
</protein>
<dbReference type="STRING" id="128403.WA1_06745"/>
<keyword evidence="2" id="KW-0812">Transmembrane</keyword>
<sequence>MSHFTVISADTQNGTVVLVLALLGASIVGLIASKNVVEANNQVAKEQEKVTKAQNTIKQLEENEKVIDSRARKAVEREKNAIKNQQSVQKELETKKALLVQADTQRKQLDQKARELKIKAEESNQELVKSNNQLTAVENSRQELEATIIKIRRDKERFQQEFNKTQEQYKKFKKQVVDSDKYLQTVEILAKKAGELEAEGSDTEAKELFSQAGQSVNIKDHKLRQAVLYAGISYAYQKLKSKDLKEAEKYLEESQQQWKHLQGNNSNEASQIHILTFKTQGNLFKEQDKTLQAINAYKSAYNILINLKLKGQRGNKIANVSPSFQNMQIKILSKQNIEALHREFITLLSQYNGDKKLKSQVEESLKEHYLDELNNFLVNKKWQEADRGMARLMFYVANREEQSSLNEESIKNFSCQNLQEIDSLWVKNSGGRFGFSVQKQIWLKVGRPGLSTEWTNDDEKAWRVFVSRVGWYDEEGSYLNNPELFENIEKKKVEGILPLFIRNVWTWYPVNSPDESGERRVKAFFSRVAICKL</sequence>
<keyword evidence="5" id="KW-1185">Reference proteome</keyword>
<feature type="transmembrane region" description="Helical" evidence="2">
    <location>
        <begin position="12"/>
        <end position="32"/>
    </location>
</feature>
<keyword evidence="2" id="KW-1133">Transmembrane helix</keyword>